<dbReference type="Gene3D" id="3.40.630.30">
    <property type="match status" value="1"/>
</dbReference>
<organism evidence="4 5">
    <name type="scientific">Planotetraspora kaengkrachanensis</name>
    <dbReference type="NCBI Taxonomy" id="575193"/>
    <lineage>
        <taxon>Bacteria</taxon>
        <taxon>Bacillati</taxon>
        <taxon>Actinomycetota</taxon>
        <taxon>Actinomycetes</taxon>
        <taxon>Streptosporangiales</taxon>
        <taxon>Streptosporangiaceae</taxon>
        <taxon>Planotetraspora</taxon>
    </lineage>
</organism>
<gene>
    <name evidence="4" type="ORF">Pka01_42230</name>
</gene>
<dbReference type="InterPro" id="IPR050832">
    <property type="entry name" value="Bact_Acetyltransf"/>
</dbReference>
<dbReference type="PANTHER" id="PTHR43877:SF2">
    <property type="entry name" value="AMINOALKYLPHOSPHONATE N-ACETYLTRANSFERASE-RELATED"/>
    <property type="match status" value="1"/>
</dbReference>
<dbReference type="SUPFAM" id="SSF55729">
    <property type="entry name" value="Acyl-CoA N-acyltransferases (Nat)"/>
    <property type="match status" value="1"/>
</dbReference>
<dbReference type="PROSITE" id="PS51186">
    <property type="entry name" value="GNAT"/>
    <property type="match status" value="1"/>
</dbReference>
<keyword evidence="1" id="KW-0808">Transferase</keyword>
<reference evidence="4 5" key="1">
    <citation type="submission" date="2021-01" db="EMBL/GenBank/DDBJ databases">
        <title>Whole genome shotgun sequence of Planotetraspora kaengkrachanensis NBRC 104272.</title>
        <authorList>
            <person name="Komaki H."/>
            <person name="Tamura T."/>
        </authorList>
    </citation>
    <scope>NUCLEOTIDE SEQUENCE [LARGE SCALE GENOMIC DNA]</scope>
    <source>
        <strain evidence="4 5">NBRC 104272</strain>
    </source>
</reference>
<proteinExistence type="predicted"/>
<dbReference type="Proteomes" id="UP000630097">
    <property type="component" value="Unassembled WGS sequence"/>
</dbReference>
<keyword evidence="5" id="KW-1185">Reference proteome</keyword>
<evidence type="ECO:0000256" key="1">
    <source>
        <dbReference type="ARBA" id="ARBA00022679"/>
    </source>
</evidence>
<evidence type="ECO:0000313" key="5">
    <source>
        <dbReference type="Proteomes" id="UP000630097"/>
    </source>
</evidence>
<dbReference type="InterPro" id="IPR000182">
    <property type="entry name" value="GNAT_dom"/>
</dbReference>
<dbReference type="CDD" id="cd04301">
    <property type="entry name" value="NAT_SF"/>
    <property type="match status" value="1"/>
</dbReference>
<dbReference type="Pfam" id="PF00583">
    <property type="entry name" value="Acetyltransf_1"/>
    <property type="match status" value="1"/>
</dbReference>
<dbReference type="PANTHER" id="PTHR43877">
    <property type="entry name" value="AMINOALKYLPHOSPHONATE N-ACETYLTRANSFERASE-RELATED-RELATED"/>
    <property type="match status" value="1"/>
</dbReference>
<evidence type="ECO:0000313" key="4">
    <source>
        <dbReference type="EMBL" id="GIG81096.1"/>
    </source>
</evidence>
<keyword evidence="2" id="KW-0012">Acyltransferase</keyword>
<protein>
    <recommendedName>
        <fullName evidence="3">N-acetyltransferase domain-containing protein</fullName>
    </recommendedName>
</protein>
<dbReference type="AlphaFoldDB" id="A0A8J3PU81"/>
<evidence type="ECO:0000259" key="3">
    <source>
        <dbReference type="PROSITE" id="PS51186"/>
    </source>
</evidence>
<sequence>MPAPYAIRAAESADLNFLIDMLVEAVNWSPTGDSSREQVLSNPAFAHYVAGWPRPGDLGVVAVSGDGRPCGAAWLRRLPADDPGYGYVADDVPELTIGVRAQWRGRGVGRALLRELVRVAGESGIERISLSVERANHAARLYADEGFTVVERFEDADTMLYRVR</sequence>
<feature type="domain" description="N-acetyltransferase" evidence="3">
    <location>
        <begin position="5"/>
        <end position="164"/>
    </location>
</feature>
<dbReference type="InterPro" id="IPR016181">
    <property type="entry name" value="Acyl_CoA_acyltransferase"/>
</dbReference>
<evidence type="ECO:0000256" key="2">
    <source>
        <dbReference type="ARBA" id="ARBA00023315"/>
    </source>
</evidence>
<comment type="caution">
    <text evidence="4">The sequence shown here is derived from an EMBL/GenBank/DDBJ whole genome shotgun (WGS) entry which is preliminary data.</text>
</comment>
<accession>A0A8J3PU81</accession>
<dbReference type="RefSeq" id="WP_203884479.1">
    <property type="nucleotide sequence ID" value="NZ_BAABHH010000017.1"/>
</dbReference>
<dbReference type="GO" id="GO:0016747">
    <property type="term" value="F:acyltransferase activity, transferring groups other than amino-acyl groups"/>
    <property type="evidence" value="ECO:0007669"/>
    <property type="project" value="InterPro"/>
</dbReference>
<dbReference type="EMBL" id="BONV01000018">
    <property type="protein sequence ID" value="GIG81096.1"/>
    <property type="molecule type" value="Genomic_DNA"/>
</dbReference>
<name>A0A8J3PU81_9ACTN</name>